<gene>
    <name evidence="2" type="ORF">SAMN05216267_100296</name>
</gene>
<keyword evidence="3" id="KW-1185">Reference proteome</keyword>
<name>A0A1H8EA11_9ACTN</name>
<feature type="region of interest" description="Disordered" evidence="1">
    <location>
        <begin position="1"/>
        <end position="29"/>
    </location>
</feature>
<organism evidence="2 3">
    <name type="scientific">Actinacidiphila rubida</name>
    <dbReference type="NCBI Taxonomy" id="310780"/>
    <lineage>
        <taxon>Bacteria</taxon>
        <taxon>Bacillati</taxon>
        <taxon>Actinomycetota</taxon>
        <taxon>Actinomycetes</taxon>
        <taxon>Kitasatosporales</taxon>
        <taxon>Streptomycetaceae</taxon>
        <taxon>Actinacidiphila</taxon>
    </lineage>
</organism>
<proteinExistence type="predicted"/>
<dbReference type="RefSeq" id="WP_069466093.1">
    <property type="nucleotide sequence ID" value="NZ_FODD01000002.1"/>
</dbReference>
<reference evidence="2 3" key="1">
    <citation type="submission" date="2016-10" db="EMBL/GenBank/DDBJ databases">
        <authorList>
            <person name="de Groot N.N."/>
        </authorList>
    </citation>
    <scope>NUCLEOTIDE SEQUENCE [LARGE SCALE GENOMIC DNA]</scope>
    <source>
        <strain evidence="2 3">CGMCC 4.2026</strain>
    </source>
</reference>
<evidence type="ECO:0000313" key="2">
    <source>
        <dbReference type="EMBL" id="SEN16323.1"/>
    </source>
</evidence>
<accession>A0A1H8EA11</accession>
<dbReference type="EMBL" id="FODD01000002">
    <property type="protein sequence ID" value="SEN16323.1"/>
    <property type="molecule type" value="Genomic_DNA"/>
</dbReference>
<evidence type="ECO:0000256" key="1">
    <source>
        <dbReference type="SAM" id="MobiDB-lite"/>
    </source>
</evidence>
<dbReference type="AlphaFoldDB" id="A0A1H8EA11"/>
<sequence>MHEKLLHRTGARLTHLHHSAPPDGKRADPEGYRLDQDMVGRFGAGTLDRQEEAGLAQEVAEMLPHSWDLPYKPEEALHQVIDHLGGQDELMRWMDGYPGLPRLTARIYVLLGLLDQCSETPKVVAALRTSRTHEPYPAGLHDYLVPQTNADTLPGLGHHVEELLSDKEEEKATALATATANWVRESLQYAEVPKPQADELADLMAHAEADIDEAAAPHG</sequence>
<feature type="compositionally biased region" description="Basic residues" evidence="1">
    <location>
        <begin position="7"/>
        <end position="18"/>
    </location>
</feature>
<dbReference type="OrthoDB" id="4285897at2"/>
<protein>
    <submittedName>
        <fullName evidence="2">Uncharacterized protein</fullName>
    </submittedName>
</protein>
<dbReference type="Proteomes" id="UP000181951">
    <property type="component" value="Unassembled WGS sequence"/>
</dbReference>
<evidence type="ECO:0000313" key="3">
    <source>
        <dbReference type="Proteomes" id="UP000181951"/>
    </source>
</evidence>